<protein>
    <submittedName>
        <fullName evidence="1">Uncharacterized protein</fullName>
    </submittedName>
</protein>
<sequence length="106" mass="12624">MSVPNWEEIDLRKLVMDCIQPSQEELRRRHRDYLRAIEPLTAHVVYLYCVFPPRYLLNTETKEITTIPPDFPPWAEESITMTKKMIREMASSFGLDVRSWDHKEGE</sequence>
<reference evidence="1 2" key="1">
    <citation type="submission" date="2018-12" db="EMBL/GenBank/DDBJ databases">
        <title>The genome sequences of Variovorax guangxiensis DSM 27352.</title>
        <authorList>
            <person name="Gao J."/>
            <person name="Sun J."/>
        </authorList>
    </citation>
    <scope>NUCLEOTIDE SEQUENCE [LARGE SCALE GENOMIC DNA]</scope>
    <source>
        <strain evidence="1 2">DSM 27352</strain>
    </source>
</reference>
<gene>
    <name evidence="1" type="ORF">EJP67_18550</name>
</gene>
<dbReference type="EMBL" id="RXFT01000007">
    <property type="protein sequence ID" value="RUR69062.1"/>
    <property type="molecule type" value="Genomic_DNA"/>
</dbReference>
<dbReference type="Proteomes" id="UP000281118">
    <property type="component" value="Unassembled WGS sequence"/>
</dbReference>
<dbReference type="AlphaFoldDB" id="A0A3S0XGV5"/>
<dbReference type="RefSeq" id="WP_126023176.1">
    <property type="nucleotide sequence ID" value="NZ_RXFT01000007.1"/>
</dbReference>
<proteinExistence type="predicted"/>
<accession>A0A3S0XGV5</accession>
<comment type="caution">
    <text evidence="1">The sequence shown here is derived from an EMBL/GenBank/DDBJ whole genome shotgun (WGS) entry which is preliminary data.</text>
</comment>
<evidence type="ECO:0000313" key="1">
    <source>
        <dbReference type="EMBL" id="RUR69062.1"/>
    </source>
</evidence>
<name>A0A3S0XGV5_9BURK</name>
<organism evidence="1 2">
    <name type="scientific">Variovorax guangxiensis</name>
    <dbReference type="NCBI Taxonomy" id="1775474"/>
    <lineage>
        <taxon>Bacteria</taxon>
        <taxon>Pseudomonadati</taxon>
        <taxon>Pseudomonadota</taxon>
        <taxon>Betaproteobacteria</taxon>
        <taxon>Burkholderiales</taxon>
        <taxon>Comamonadaceae</taxon>
        <taxon>Variovorax</taxon>
    </lineage>
</organism>
<evidence type="ECO:0000313" key="2">
    <source>
        <dbReference type="Proteomes" id="UP000281118"/>
    </source>
</evidence>